<dbReference type="PANTHER" id="PTHR32071:SF57">
    <property type="entry name" value="C4-DICARBOXYLATE TRANSPORT TRANSCRIPTIONAL REGULATORY PROTEIN DCTD"/>
    <property type="match status" value="1"/>
</dbReference>
<dbReference type="Gene3D" id="3.40.50.300">
    <property type="entry name" value="P-loop containing nucleotide triphosphate hydrolases"/>
    <property type="match status" value="1"/>
</dbReference>
<dbReference type="Proteomes" id="UP000006793">
    <property type="component" value="Chromosome"/>
</dbReference>
<proteinExistence type="predicted"/>
<dbReference type="EMBL" id="CP002683">
    <property type="protein sequence ID" value="AEH44918.1"/>
    <property type="molecule type" value="Genomic_DNA"/>
</dbReference>
<dbReference type="SUPFAM" id="SSF46689">
    <property type="entry name" value="Homeodomain-like"/>
    <property type="match status" value="1"/>
</dbReference>
<dbReference type="InterPro" id="IPR025943">
    <property type="entry name" value="Sigma_54_int_dom_ATP-bd_2"/>
</dbReference>
<dbReference type="STRING" id="667014.Thein_1047"/>
<evidence type="ECO:0000313" key="7">
    <source>
        <dbReference type="EMBL" id="AEH44918.1"/>
    </source>
</evidence>
<evidence type="ECO:0000256" key="5">
    <source>
        <dbReference type="ARBA" id="ARBA00023163"/>
    </source>
</evidence>
<keyword evidence="2" id="KW-0067">ATP-binding</keyword>
<dbReference type="PROSITE" id="PS50045">
    <property type="entry name" value="SIGMA54_INTERACT_4"/>
    <property type="match status" value="1"/>
</dbReference>
<dbReference type="AlphaFoldDB" id="F8ADN3"/>
<dbReference type="GO" id="GO:0006355">
    <property type="term" value="P:regulation of DNA-templated transcription"/>
    <property type="evidence" value="ECO:0007669"/>
    <property type="project" value="InterPro"/>
</dbReference>
<accession>F8ADN3</accession>
<dbReference type="Gene3D" id="3.30.450.40">
    <property type="match status" value="1"/>
</dbReference>
<dbReference type="InterPro" id="IPR029016">
    <property type="entry name" value="GAF-like_dom_sf"/>
</dbReference>
<keyword evidence="5" id="KW-0804">Transcription</keyword>
<dbReference type="Pfam" id="PF00158">
    <property type="entry name" value="Sigma54_activat"/>
    <property type="match status" value="1"/>
</dbReference>
<evidence type="ECO:0000313" key="8">
    <source>
        <dbReference type="Proteomes" id="UP000006793"/>
    </source>
</evidence>
<dbReference type="SMART" id="SM00065">
    <property type="entry name" value="GAF"/>
    <property type="match status" value="1"/>
</dbReference>
<gene>
    <name evidence="7" type="ordered locus">Thein_1047</name>
</gene>
<dbReference type="PaxDb" id="667014-Thein_1047"/>
<organism evidence="7 8">
    <name type="scientific">Thermodesulfatator indicus (strain DSM 15286 / JCM 11887 / CIR29812)</name>
    <dbReference type="NCBI Taxonomy" id="667014"/>
    <lineage>
        <taxon>Bacteria</taxon>
        <taxon>Pseudomonadati</taxon>
        <taxon>Thermodesulfobacteriota</taxon>
        <taxon>Thermodesulfobacteria</taxon>
        <taxon>Thermodesulfobacteriales</taxon>
        <taxon>Thermodesulfatatoraceae</taxon>
        <taxon>Thermodesulfatator</taxon>
    </lineage>
</organism>
<dbReference type="PROSITE" id="PS00676">
    <property type="entry name" value="SIGMA54_INTERACT_2"/>
    <property type="match status" value="1"/>
</dbReference>
<dbReference type="eggNOG" id="COG3604">
    <property type="taxonomic scope" value="Bacteria"/>
</dbReference>
<dbReference type="GO" id="GO:0005524">
    <property type="term" value="F:ATP binding"/>
    <property type="evidence" value="ECO:0007669"/>
    <property type="project" value="UniProtKB-KW"/>
</dbReference>
<dbReference type="Gene3D" id="1.10.10.60">
    <property type="entry name" value="Homeodomain-like"/>
    <property type="match status" value="1"/>
</dbReference>
<dbReference type="InterPro" id="IPR003593">
    <property type="entry name" value="AAA+_ATPase"/>
</dbReference>
<dbReference type="InterPro" id="IPR058031">
    <property type="entry name" value="AAA_lid_NorR"/>
</dbReference>
<dbReference type="OrthoDB" id="9763792at2"/>
<keyword evidence="3" id="KW-0805">Transcription regulation</keyword>
<dbReference type="InterPro" id="IPR027417">
    <property type="entry name" value="P-loop_NTPase"/>
</dbReference>
<reference evidence="7 8" key="2">
    <citation type="journal article" date="2012" name="Stand. Genomic Sci.">
        <title>Complete genome sequence of the thermophilic sulfate-reducing ocean bacterium Thermodesulfatator indicus type strain (CIR29812(T)).</title>
        <authorList>
            <person name="Anderson I."/>
            <person name="Saunders E."/>
            <person name="Lapidus A."/>
            <person name="Nolan M."/>
            <person name="Lucas S."/>
            <person name="Tice H."/>
            <person name="Del Rio T.G."/>
            <person name="Cheng J.F."/>
            <person name="Han C."/>
            <person name="Tapia R."/>
            <person name="Goodwin L.A."/>
            <person name="Pitluck S."/>
            <person name="Liolios K."/>
            <person name="Mavromatis K."/>
            <person name="Pagani I."/>
            <person name="Ivanova N."/>
            <person name="Mikhailova N."/>
            <person name="Pati A."/>
            <person name="Chen A."/>
            <person name="Palaniappan K."/>
            <person name="Land M."/>
            <person name="Hauser L."/>
            <person name="Jeffries C.D."/>
            <person name="Chang Y.J."/>
            <person name="Brambilla E.M."/>
            <person name="Rohde M."/>
            <person name="Spring S."/>
            <person name="Goker M."/>
            <person name="Detter J.C."/>
            <person name="Woyke T."/>
            <person name="Bristow J."/>
            <person name="Eisen J.A."/>
            <person name="Markowitz V."/>
            <person name="Hugenholtz P."/>
            <person name="Kyrpides N.C."/>
            <person name="Klenk H.P."/>
        </authorList>
    </citation>
    <scope>NUCLEOTIDE SEQUENCE [LARGE SCALE GENOMIC DNA]</scope>
    <source>
        <strain evidence="8">DSM 15286 / JCM 11887 / CIR29812</strain>
    </source>
</reference>
<evidence type="ECO:0000256" key="3">
    <source>
        <dbReference type="ARBA" id="ARBA00023015"/>
    </source>
</evidence>
<dbReference type="HOGENOM" id="CLU_000445_95_2_0"/>
<dbReference type="SMART" id="SM00382">
    <property type="entry name" value="AAA"/>
    <property type="match status" value="1"/>
</dbReference>
<feature type="domain" description="Sigma-54 factor interaction" evidence="6">
    <location>
        <begin position="210"/>
        <end position="438"/>
    </location>
</feature>
<dbReference type="PROSITE" id="PS00688">
    <property type="entry name" value="SIGMA54_INTERACT_3"/>
    <property type="match status" value="1"/>
</dbReference>
<evidence type="ECO:0000259" key="6">
    <source>
        <dbReference type="PROSITE" id="PS50045"/>
    </source>
</evidence>
<dbReference type="InterPro" id="IPR002197">
    <property type="entry name" value="HTH_Fis"/>
</dbReference>
<dbReference type="SUPFAM" id="SSF52540">
    <property type="entry name" value="P-loop containing nucleoside triphosphate hydrolases"/>
    <property type="match status" value="1"/>
</dbReference>
<name>F8ADN3_THEID</name>
<dbReference type="CDD" id="cd00009">
    <property type="entry name" value="AAA"/>
    <property type="match status" value="1"/>
</dbReference>
<dbReference type="InterPro" id="IPR002078">
    <property type="entry name" value="Sigma_54_int"/>
</dbReference>
<dbReference type="FunFam" id="3.40.50.300:FF:000006">
    <property type="entry name" value="DNA-binding transcriptional regulator NtrC"/>
    <property type="match status" value="1"/>
</dbReference>
<dbReference type="RefSeq" id="WP_013907660.1">
    <property type="nucleotide sequence ID" value="NC_015681.1"/>
</dbReference>
<dbReference type="GO" id="GO:0043565">
    <property type="term" value="F:sequence-specific DNA binding"/>
    <property type="evidence" value="ECO:0007669"/>
    <property type="project" value="InterPro"/>
</dbReference>
<dbReference type="Pfam" id="PF25601">
    <property type="entry name" value="AAA_lid_14"/>
    <property type="match status" value="1"/>
</dbReference>
<keyword evidence="4" id="KW-0238">DNA-binding</keyword>
<dbReference type="PANTHER" id="PTHR32071">
    <property type="entry name" value="TRANSCRIPTIONAL REGULATORY PROTEIN"/>
    <property type="match status" value="1"/>
</dbReference>
<reference evidence="8" key="1">
    <citation type="submission" date="2011-04" db="EMBL/GenBank/DDBJ databases">
        <title>The complete genome of Thermodesulfatator indicus DSM 15286.</title>
        <authorList>
            <person name="Lucas S."/>
            <person name="Copeland A."/>
            <person name="Lapidus A."/>
            <person name="Bruce D."/>
            <person name="Goodwin L."/>
            <person name="Pitluck S."/>
            <person name="Peters L."/>
            <person name="Kyrpides N."/>
            <person name="Mavromatis K."/>
            <person name="Pagani I."/>
            <person name="Ivanova N."/>
            <person name="Saunders L."/>
            <person name="Detter J.C."/>
            <person name="Tapia R."/>
            <person name="Han C."/>
            <person name="Land M."/>
            <person name="Hauser L."/>
            <person name="Markowitz V."/>
            <person name="Cheng J.-F."/>
            <person name="Hugenholtz P."/>
            <person name="Woyke T."/>
            <person name="Wu D."/>
            <person name="Spring S."/>
            <person name="Schroeder M."/>
            <person name="Brambilla E."/>
            <person name="Klenk H.-P."/>
            <person name="Eisen J.A."/>
        </authorList>
    </citation>
    <scope>NUCLEOTIDE SEQUENCE [LARGE SCALE GENOMIC DNA]</scope>
    <source>
        <strain evidence="8">DSM 15286 / JCM 11887 / CIR29812</strain>
    </source>
</reference>
<dbReference type="InterPro" id="IPR009057">
    <property type="entry name" value="Homeodomain-like_sf"/>
</dbReference>
<keyword evidence="8" id="KW-1185">Reference proteome</keyword>
<evidence type="ECO:0000256" key="4">
    <source>
        <dbReference type="ARBA" id="ARBA00023125"/>
    </source>
</evidence>
<dbReference type="Gene3D" id="1.10.8.60">
    <property type="match status" value="1"/>
</dbReference>
<protein>
    <submittedName>
        <fullName evidence="7">Transcriptional regulator, NifA subfamily, Fis Family</fullName>
    </submittedName>
</protein>
<dbReference type="Pfam" id="PF13185">
    <property type="entry name" value="GAF_2"/>
    <property type="match status" value="1"/>
</dbReference>
<dbReference type="InterPro" id="IPR003018">
    <property type="entry name" value="GAF"/>
</dbReference>
<keyword evidence="1" id="KW-0547">Nucleotide-binding</keyword>
<dbReference type="SUPFAM" id="SSF55781">
    <property type="entry name" value="GAF domain-like"/>
    <property type="match status" value="1"/>
</dbReference>
<dbReference type="Pfam" id="PF02954">
    <property type="entry name" value="HTH_8"/>
    <property type="match status" value="1"/>
</dbReference>
<evidence type="ECO:0000256" key="1">
    <source>
        <dbReference type="ARBA" id="ARBA00022741"/>
    </source>
</evidence>
<dbReference type="KEGG" id="tid:Thein_1047"/>
<dbReference type="InterPro" id="IPR025944">
    <property type="entry name" value="Sigma_54_int_dom_CS"/>
</dbReference>
<sequence>MRKDSFNKKVKIDEKSLEHRKLEVLHEACRIIGKALDLDNALREILQVLAEKLRMKRATITLYDEEADRLFIRASYGLSPEEEARGVYAPGEGITGQVFLTGEPCVVLNVKQEPLFLNRTGARKLEREEISFLAVPIMLEDKVIGVLSVDRLFEDGIDYHEDINFLEIVALLVAQFVQLRRSVEKREIHLKQENLLLRTELKKRFSDFMASSRSPEMQRVLTLVKQVAPTKATVLLQGESGTGKTLTARLIHDLSPRAEKPFVKINCASLPENLLEAELFGYEKGAFTGAIRSKPGLLEEAHEGTVFLDEISELSFELQGKLLRFIQEREFERLGSTKTRRVDVRIIAATNRDLERLVREGKFREDLYFRLNVFPIYIPPLRERLEDLPFLINFILRRLSKEYARNLHLTPKAMELMSRYHWPGNVRELENFLERLFILSDSDTVTETLISSLLKKVLPEEKPSLNLDIPPQELSEEEIIEVLKRHNFIVARAAKELGLTFRQLRYRIQCLGLEEKIPLRRGRPPKTASHKK</sequence>
<dbReference type="InParanoid" id="F8ADN3"/>
<evidence type="ECO:0000256" key="2">
    <source>
        <dbReference type="ARBA" id="ARBA00022840"/>
    </source>
</evidence>